<feature type="region of interest" description="Disordered" evidence="6">
    <location>
        <begin position="593"/>
        <end position="618"/>
    </location>
</feature>
<dbReference type="InterPro" id="IPR015300">
    <property type="entry name" value="DNA-bd_pseudobarrel_sf"/>
</dbReference>
<dbReference type="GO" id="GO:0005634">
    <property type="term" value="C:nucleus"/>
    <property type="evidence" value="ECO:0007669"/>
    <property type="project" value="UniProtKB-SubCell"/>
</dbReference>
<sequence length="749" mass="84006">MRRPPLRSPATENRPHFFKIIHSGVIHGGRLRIPTKFMSNFRNGLSDFTKLSVAGGKIWKIRLKKDSSGMWFEDGLQEFIKYYSINAGHLLLFRYDGNSKFRVVIFDMTATEIGYPCSNAAVDVGSELHKKKDGPKTYDNHYPILKCKEEEVGYDGNGAKPFAGKVTSQFEKRRTGKLKFIELSDGDTVKTNADDDVIESSEETETLGTSEDDVVAENSKDDDLVETSEEDAIEILDVDTFHKNVCRKINFDECKGQGMEKLCNQRNKVDERKQGGSQSLRRRFSLRTLSNKTAEVAPSRFHKLASTSSKCNHLLQCKKEPFESKGKERQLSHDKDNRRQMKDEINEAKPHDLKKKGCLKASETLVKEENNAAVFVDESGDSSFRKNISSRNMVFGNCGEMGTKFQQYNVLSKSVANGTKSSVGDDASQHYKLQNRPVLCSGNVNSKLNPHCQDKGKAGQFVGGSKRSRVTHVGSEEFCHAPDKIAKLIASDGGSSRRINNEGVYPYPCKEFRSSHEFGMPVIYPGKTRGLVDSCETNEVRNRGVETFNINVKKEVLEMDVHSFEKIPSELAEWRKATLAKFVASKSGSGLQINGSIKRTRQNSDSSKQGLQTQGSPVPLLNQTTITGNYMTVKAETKDIMVSAASTSGNACFQVTMRRSYVNNKFSMSVPFRFASVMTKHSSEDVVLQLPNGRSWHVKVKCYEPACLRLNRGWKEFVLDNQLKEDDVCVFKADEKEPNVIKVVILRST</sequence>
<name>A0AAP0J8X6_9MAGN</name>
<evidence type="ECO:0000256" key="6">
    <source>
        <dbReference type="SAM" id="MobiDB-lite"/>
    </source>
</evidence>
<dbReference type="InterPro" id="IPR050655">
    <property type="entry name" value="Plant_B3_domain"/>
</dbReference>
<dbReference type="PROSITE" id="PS50863">
    <property type="entry name" value="B3"/>
    <property type="match status" value="2"/>
</dbReference>
<feature type="domain" description="TF-B3" evidence="7">
    <location>
        <begin position="16"/>
        <end position="109"/>
    </location>
</feature>
<keyword evidence="9" id="KW-1185">Reference proteome</keyword>
<evidence type="ECO:0000256" key="3">
    <source>
        <dbReference type="ARBA" id="ARBA00023125"/>
    </source>
</evidence>
<comment type="caution">
    <text evidence="8">The sequence shown here is derived from an EMBL/GenBank/DDBJ whole genome shotgun (WGS) entry which is preliminary data.</text>
</comment>
<evidence type="ECO:0000256" key="4">
    <source>
        <dbReference type="ARBA" id="ARBA00023163"/>
    </source>
</evidence>
<dbReference type="Gene3D" id="2.40.330.10">
    <property type="entry name" value="DNA-binding pseudobarrel domain"/>
    <property type="match status" value="2"/>
</dbReference>
<keyword evidence="4" id="KW-0804">Transcription</keyword>
<dbReference type="SUPFAM" id="SSF101936">
    <property type="entry name" value="DNA-binding pseudobarrel domain"/>
    <property type="match status" value="2"/>
</dbReference>
<evidence type="ECO:0000259" key="7">
    <source>
        <dbReference type="PROSITE" id="PS50863"/>
    </source>
</evidence>
<comment type="subcellular location">
    <subcellularLocation>
        <location evidence="1">Nucleus</location>
    </subcellularLocation>
</comment>
<gene>
    <name evidence="8" type="ORF">Sjap_010153</name>
</gene>
<evidence type="ECO:0000313" key="8">
    <source>
        <dbReference type="EMBL" id="KAK9129666.1"/>
    </source>
</evidence>
<keyword evidence="3" id="KW-0238">DNA-binding</keyword>
<feature type="compositionally biased region" description="Acidic residues" evidence="6">
    <location>
        <begin position="194"/>
        <end position="212"/>
    </location>
</feature>
<keyword evidence="2" id="KW-0805">Transcription regulation</keyword>
<evidence type="ECO:0000256" key="5">
    <source>
        <dbReference type="ARBA" id="ARBA00023242"/>
    </source>
</evidence>
<keyword evidence="5" id="KW-0539">Nucleus</keyword>
<dbReference type="InterPro" id="IPR003340">
    <property type="entry name" value="B3_DNA-bd"/>
</dbReference>
<evidence type="ECO:0000256" key="1">
    <source>
        <dbReference type="ARBA" id="ARBA00004123"/>
    </source>
</evidence>
<dbReference type="AlphaFoldDB" id="A0AAP0J8X6"/>
<dbReference type="Pfam" id="PF02362">
    <property type="entry name" value="B3"/>
    <property type="match status" value="2"/>
</dbReference>
<protein>
    <recommendedName>
        <fullName evidence="7">TF-B3 domain-containing protein</fullName>
    </recommendedName>
</protein>
<proteinExistence type="predicted"/>
<feature type="region of interest" description="Disordered" evidence="6">
    <location>
        <begin position="191"/>
        <end position="212"/>
    </location>
</feature>
<accession>A0AAP0J8X6</accession>
<feature type="domain" description="TF-B3" evidence="7">
    <location>
        <begin position="653"/>
        <end position="749"/>
    </location>
</feature>
<evidence type="ECO:0000313" key="9">
    <source>
        <dbReference type="Proteomes" id="UP001417504"/>
    </source>
</evidence>
<organism evidence="8 9">
    <name type="scientific">Stephania japonica</name>
    <dbReference type="NCBI Taxonomy" id="461633"/>
    <lineage>
        <taxon>Eukaryota</taxon>
        <taxon>Viridiplantae</taxon>
        <taxon>Streptophyta</taxon>
        <taxon>Embryophyta</taxon>
        <taxon>Tracheophyta</taxon>
        <taxon>Spermatophyta</taxon>
        <taxon>Magnoliopsida</taxon>
        <taxon>Ranunculales</taxon>
        <taxon>Menispermaceae</taxon>
        <taxon>Menispermoideae</taxon>
        <taxon>Cissampelideae</taxon>
        <taxon>Stephania</taxon>
    </lineage>
</organism>
<dbReference type="Proteomes" id="UP001417504">
    <property type="component" value="Unassembled WGS sequence"/>
</dbReference>
<dbReference type="EMBL" id="JBBNAE010000004">
    <property type="protein sequence ID" value="KAK9129666.1"/>
    <property type="molecule type" value="Genomic_DNA"/>
</dbReference>
<dbReference type="SMART" id="SM01019">
    <property type="entry name" value="B3"/>
    <property type="match status" value="2"/>
</dbReference>
<dbReference type="PANTHER" id="PTHR31920">
    <property type="entry name" value="B3 DOMAIN-CONTAINING"/>
    <property type="match status" value="1"/>
</dbReference>
<reference evidence="8 9" key="1">
    <citation type="submission" date="2024-01" db="EMBL/GenBank/DDBJ databases">
        <title>Genome assemblies of Stephania.</title>
        <authorList>
            <person name="Yang L."/>
        </authorList>
    </citation>
    <scope>NUCLEOTIDE SEQUENCE [LARGE SCALE GENOMIC DNA]</scope>
    <source>
        <strain evidence="8">QJT</strain>
        <tissue evidence="8">Leaf</tissue>
    </source>
</reference>
<dbReference type="PANTHER" id="PTHR31920:SF37">
    <property type="entry name" value="B3 DOMAIN-CONTAINING TRANSCRIPTION FACTOR VRN1"/>
    <property type="match status" value="1"/>
</dbReference>
<evidence type="ECO:0000256" key="2">
    <source>
        <dbReference type="ARBA" id="ARBA00023015"/>
    </source>
</evidence>
<dbReference type="GO" id="GO:0003677">
    <property type="term" value="F:DNA binding"/>
    <property type="evidence" value="ECO:0007669"/>
    <property type="project" value="UniProtKB-KW"/>
</dbReference>
<feature type="region of interest" description="Disordered" evidence="6">
    <location>
        <begin position="322"/>
        <end position="350"/>
    </location>
</feature>
<dbReference type="CDD" id="cd10017">
    <property type="entry name" value="B3_DNA"/>
    <property type="match status" value="2"/>
</dbReference>